<accession>A0A6S6SI08</accession>
<reference evidence="3" key="1">
    <citation type="submission" date="2020-01" db="EMBL/GenBank/DDBJ databases">
        <authorList>
            <person name="Meier V. D."/>
            <person name="Meier V D."/>
        </authorList>
    </citation>
    <scope>NUCLEOTIDE SEQUENCE</scope>
    <source>
        <strain evidence="3">HLG_WM_MAG_06</strain>
    </source>
</reference>
<keyword evidence="3" id="KW-0449">Lipoprotein</keyword>
<dbReference type="InterPro" id="IPR013783">
    <property type="entry name" value="Ig-like_fold"/>
</dbReference>
<dbReference type="InterPro" id="IPR003961">
    <property type="entry name" value="FN3_dom"/>
</dbReference>
<dbReference type="PROSITE" id="PS50853">
    <property type="entry name" value="FN3"/>
    <property type="match status" value="1"/>
</dbReference>
<organism evidence="3">
    <name type="scientific">uncultured Sulfurovum sp</name>
    <dbReference type="NCBI Taxonomy" id="269237"/>
    <lineage>
        <taxon>Bacteria</taxon>
        <taxon>Pseudomonadati</taxon>
        <taxon>Campylobacterota</taxon>
        <taxon>Epsilonproteobacteria</taxon>
        <taxon>Campylobacterales</taxon>
        <taxon>Sulfurovaceae</taxon>
        <taxon>Sulfurovum</taxon>
        <taxon>environmental samples</taxon>
    </lineage>
</organism>
<dbReference type="PROSITE" id="PS51257">
    <property type="entry name" value="PROKAR_LIPOPROTEIN"/>
    <property type="match status" value="1"/>
</dbReference>
<evidence type="ECO:0000256" key="1">
    <source>
        <dbReference type="SAM" id="SignalP"/>
    </source>
</evidence>
<dbReference type="AlphaFoldDB" id="A0A6S6SI08"/>
<protein>
    <submittedName>
        <fullName evidence="3">Fibronectin domain-containing lipoprotein</fullName>
    </submittedName>
</protein>
<evidence type="ECO:0000313" key="3">
    <source>
        <dbReference type="EMBL" id="CAA6805788.1"/>
    </source>
</evidence>
<feature type="signal peptide" evidence="1">
    <location>
        <begin position="1"/>
        <end position="26"/>
    </location>
</feature>
<sequence length="227" mass="25799">MKKLTQISLMAILLLLLTGCNPSSMLNNEQLDPSLPKLNDVQAVPSSTSVAFEWKSMVNEGVTGLNIYRTDTNQYVNSSTKQLKKIGTVHDRFATHFVDTQLKQNSSYTYTFTTVKNNFESAHGKVINVKTLAPFDPVTFFQGFQKTRSTIKLIWRPHPNKQVSWYKVERSVNSGEWKWVGTVKERMMSEYIDNGIVAGNMYTYRVIAIGFEHSFSKPSVIVSIQSR</sequence>
<keyword evidence="1" id="KW-0732">Signal</keyword>
<feature type="domain" description="Fibronectin type-III" evidence="2">
    <location>
        <begin position="133"/>
        <end position="227"/>
    </location>
</feature>
<proteinExistence type="predicted"/>
<dbReference type="Gene3D" id="2.60.40.10">
    <property type="entry name" value="Immunoglobulins"/>
    <property type="match status" value="2"/>
</dbReference>
<dbReference type="SUPFAM" id="SSF49265">
    <property type="entry name" value="Fibronectin type III"/>
    <property type="match status" value="1"/>
</dbReference>
<dbReference type="InterPro" id="IPR036116">
    <property type="entry name" value="FN3_sf"/>
</dbReference>
<dbReference type="SMART" id="SM00060">
    <property type="entry name" value="FN3"/>
    <property type="match status" value="2"/>
</dbReference>
<gene>
    <name evidence="3" type="ORF">HELGO_WM3949</name>
</gene>
<feature type="chain" id="PRO_5027670245" evidence="1">
    <location>
        <begin position="27"/>
        <end position="227"/>
    </location>
</feature>
<dbReference type="EMBL" id="CACVAP010000047">
    <property type="protein sequence ID" value="CAA6805788.1"/>
    <property type="molecule type" value="Genomic_DNA"/>
</dbReference>
<name>A0A6S6SI08_9BACT</name>
<dbReference type="CDD" id="cd00063">
    <property type="entry name" value="FN3"/>
    <property type="match status" value="1"/>
</dbReference>
<evidence type="ECO:0000259" key="2">
    <source>
        <dbReference type="PROSITE" id="PS50853"/>
    </source>
</evidence>